<evidence type="ECO:0000256" key="1">
    <source>
        <dbReference type="ARBA" id="ARBA00000868"/>
    </source>
</evidence>
<dbReference type="EC" id="2.4.2.7" evidence="7"/>
<dbReference type="GO" id="GO:0005829">
    <property type="term" value="C:cytosol"/>
    <property type="evidence" value="ECO:0007669"/>
    <property type="project" value="TreeGrafter"/>
</dbReference>
<evidence type="ECO:0000256" key="8">
    <source>
        <dbReference type="ARBA" id="ARBA00022490"/>
    </source>
</evidence>
<dbReference type="OrthoDB" id="363185at2759"/>
<comment type="subunit">
    <text evidence="6">Homodimer.</text>
</comment>
<keyword evidence="12" id="KW-0812">Transmembrane</keyword>
<accession>A0A835Q684</accession>
<comment type="function">
    <text evidence="2">Catalyzes a salvage reaction resulting in the formation of AMP, that is energically less costly than de novo synthesis.</text>
</comment>
<proteinExistence type="inferred from homology"/>
<dbReference type="AlphaFoldDB" id="A0A835Q684"/>
<name>A0A835Q684_VANPL</name>
<evidence type="ECO:0000256" key="7">
    <source>
        <dbReference type="ARBA" id="ARBA00011893"/>
    </source>
</evidence>
<evidence type="ECO:0000256" key="11">
    <source>
        <dbReference type="ARBA" id="ARBA00022726"/>
    </source>
</evidence>
<evidence type="ECO:0000256" key="3">
    <source>
        <dbReference type="ARBA" id="ARBA00004496"/>
    </source>
</evidence>
<dbReference type="GO" id="GO:0006166">
    <property type="term" value="P:purine ribonucleoside salvage"/>
    <property type="evidence" value="ECO:0007669"/>
    <property type="project" value="UniProtKB-KW"/>
</dbReference>
<sequence>MEGKRRRKNTGEVNVGLVALLSSVRLALRPSFGFLVLLPLLLYFPESRFFDLLGSFTSITKVQAGTPPLWHWRRGYPHSQDLIVDSGYPNFPKAGVMFQDITTLLLNPKAFRDTIDLFVERYRDKRISVVAGIEARGFIFGPPIALAIGAKFVPLRKPKKLPGEVISEDYSLEYGTDRMEMHVGAVQPRDRAIIIDDLVATGVQQSHTVYVPLVIHLRIEYTTIYVDLRSTMACFLKLPSHGPYPKHMGNLVGDVFALFSEFNNLNEIVCWQASSIPGRRFCFFPSESSILFELVILTAFRMNSSCLSKRVGAEMVECVCVIELPELKNRSVEKDLGMISSRSTSSQEAPISASTILMAQLDHCFNQDSQLHKEEDRTLLAGKCGDFGLVVLGTRILLALLPHSKWLASRRKDDEFRHSRFLLASSIRNQLILGCGLKGEPVSIDDEDNDEYHSEIHRVFLLELLKDCCKGVTPDDAEKDRWFVVKVIHFDKDAKERQDGVKPSRRTTRRLDKEACMKLVLSYLFEFDDDEEDGSLPQRNVPFYRVVALRMAIDSEHKLPSYFLLFLQR</sequence>
<evidence type="ECO:0000256" key="2">
    <source>
        <dbReference type="ARBA" id="ARBA00003968"/>
    </source>
</evidence>
<keyword evidence="8" id="KW-0963">Cytoplasm</keyword>
<comment type="similarity">
    <text evidence="5">Belongs to the purine/pyrimidine phosphoribosyltransferase family.</text>
</comment>
<organism evidence="13 14">
    <name type="scientific">Vanilla planifolia</name>
    <name type="common">Vanilla</name>
    <dbReference type="NCBI Taxonomy" id="51239"/>
    <lineage>
        <taxon>Eukaryota</taxon>
        <taxon>Viridiplantae</taxon>
        <taxon>Streptophyta</taxon>
        <taxon>Embryophyta</taxon>
        <taxon>Tracheophyta</taxon>
        <taxon>Spermatophyta</taxon>
        <taxon>Magnoliopsida</taxon>
        <taxon>Liliopsida</taxon>
        <taxon>Asparagales</taxon>
        <taxon>Orchidaceae</taxon>
        <taxon>Vanilloideae</taxon>
        <taxon>Vanilleae</taxon>
        <taxon>Vanilla</taxon>
    </lineage>
</organism>
<dbReference type="InterPro" id="IPR050120">
    <property type="entry name" value="Adenine_PRTase"/>
</dbReference>
<evidence type="ECO:0000256" key="4">
    <source>
        <dbReference type="ARBA" id="ARBA00004659"/>
    </source>
</evidence>
<dbReference type="FunFam" id="3.40.50.2020:FF:000004">
    <property type="entry name" value="Adenine phosphoribosyltransferase"/>
    <property type="match status" value="1"/>
</dbReference>
<keyword evidence="12" id="KW-0472">Membrane</keyword>
<protein>
    <recommendedName>
        <fullName evidence="7">adenine phosphoribosyltransferase</fullName>
        <ecNumber evidence="7">2.4.2.7</ecNumber>
    </recommendedName>
</protein>
<keyword evidence="12" id="KW-1133">Transmembrane helix</keyword>
<evidence type="ECO:0000313" key="14">
    <source>
        <dbReference type="Proteomes" id="UP000639772"/>
    </source>
</evidence>
<evidence type="ECO:0000256" key="5">
    <source>
        <dbReference type="ARBA" id="ARBA00008391"/>
    </source>
</evidence>
<comment type="subcellular location">
    <subcellularLocation>
        <location evidence="3">Cytoplasm</location>
    </subcellularLocation>
</comment>
<keyword evidence="11" id="KW-0660">Purine salvage</keyword>
<dbReference type="GO" id="GO:0003999">
    <property type="term" value="F:adenine phosphoribosyltransferase activity"/>
    <property type="evidence" value="ECO:0007669"/>
    <property type="project" value="UniProtKB-EC"/>
</dbReference>
<feature type="transmembrane region" description="Helical" evidence="12">
    <location>
        <begin position="26"/>
        <end position="44"/>
    </location>
</feature>
<dbReference type="PANTHER" id="PTHR11776:SF0">
    <property type="entry name" value="ADENINE PHOSPHORIBOSYLTRANSFERASE 1, CHLOROPLASTIC"/>
    <property type="match status" value="1"/>
</dbReference>
<gene>
    <name evidence="13" type="ORF">HPP92_019134</name>
</gene>
<dbReference type="PANTHER" id="PTHR11776">
    <property type="entry name" value="ADENINE PHOSPHORIBOSYLTRANSFERASE"/>
    <property type="match status" value="1"/>
</dbReference>
<dbReference type="Proteomes" id="UP000639772">
    <property type="component" value="Chromosome 10"/>
</dbReference>
<keyword evidence="10" id="KW-0808">Transferase</keyword>
<evidence type="ECO:0000256" key="9">
    <source>
        <dbReference type="ARBA" id="ARBA00022676"/>
    </source>
</evidence>
<comment type="pathway">
    <text evidence="4">Purine metabolism; AMP biosynthesis via salvage pathway; AMP from adenine: step 1/1.</text>
</comment>
<dbReference type="InterPro" id="IPR000836">
    <property type="entry name" value="PRTase_dom"/>
</dbReference>
<evidence type="ECO:0000256" key="12">
    <source>
        <dbReference type="SAM" id="Phobius"/>
    </source>
</evidence>
<dbReference type="SUPFAM" id="SSF53271">
    <property type="entry name" value="PRTase-like"/>
    <property type="match status" value="1"/>
</dbReference>
<evidence type="ECO:0000256" key="10">
    <source>
        <dbReference type="ARBA" id="ARBA00022679"/>
    </source>
</evidence>
<dbReference type="Gene3D" id="3.40.50.2020">
    <property type="match status" value="1"/>
</dbReference>
<comment type="catalytic activity">
    <reaction evidence="1">
        <text>AMP + diphosphate = 5-phospho-alpha-D-ribose 1-diphosphate + adenine</text>
        <dbReference type="Rhea" id="RHEA:16609"/>
        <dbReference type="ChEBI" id="CHEBI:16708"/>
        <dbReference type="ChEBI" id="CHEBI:33019"/>
        <dbReference type="ChEBI" id="CHEBI:58017"/>
        <dbReference type="ChEBI" id="CHEBI:456215"/>
        <dbReference type="EC" id="2.4.2.7"/>
    </reaction>
</comment>
<dbReference type="InterPro" id="IPR029057">
    <property type="entry name" value="PRTase-like"/>
</dbReference>
<evidence type="ECO:0000256" key="6">
    <source>
        <dbReference type="ARBA" id="ARBA00011738"/>
    </source>
</evidence>
<evidence type="ECO:0000313" key="13">
    <source>
        <dbReference type="EMBL" id="KAG0464970.1"/>
    </source>
</evidence>
<reference evidence="13 14" key="1">
    <citation type="journal article" date="2020" name="Nat. Food">
        <title>A phased Vanilla planifolia genome enables genetic improvement of flavour and production.</title>
        <authorList>
            <person name="Hasing T."/>
            <person name="Tang H."/>
            <person name="Brym M."/>
            <person name="Khazi F."/>
            <person name="Huang T."/>
            <person name="Chambers A.H."/>
        </authorList>
    </citation>
    <scope>NUCLEOTIDE SEQUENCE [LARGE SCALE GENOMIC DNA]</scope>
    <source>
        <tissue evidence="13">Leaf</tissue>
    </source>
</reference>
<dbReference type="NCBIfam" id="NF002636">
    <property type="entry name" value="PRK02304.1-5"/>
    <property type="match status" value="1"/>
</dbReference>
<comment type="caution">
    <text evidence="13">The sequence shown here is derived from an EMBL/GenBank/DDBJ whole genome shotgun (WGS) entry which is preliminary data.</text>
</comment>
<dbReference type="CDD" id="cd06223">
    <property type="entry name" value="PRTases_typeI"/>
    <property type="match status" value="1"/>
</dbReference>
<keyword evidence="9" id="KW-0328">Glycosyltransferase</keyword>
<dbReference type="EMBL" id="JADCNM010000010">
    <property type="protein sequence ID" value="KAG0464970.1"/>
    <property type="molecule type" value="Genomic_DNA"/>
</dbReference>